<proteinExistence type="predicted"/>
<evidence type="ECO:0000313" key="1">
    <source>
        <dbReference type="EMBL" id="VTU06363.1"/>
    </source>
</evidence>
<evidence type="ECO:0000313" key="2">
    <source>
        <dbReference type="Proteomes" id="UP000308167"/>
    </source>
</evidence>
<keyword evidence="2" id="KW-1185">Reference proteome</keyword>
<dbReference type="EMBL" id="CABFKI010000002">
    <property type="protein sequence ID" value="VTU06363.1"/>
    <property type="molecule type" value="Genomic_DNA"/>
</dbReference>
<protein>
    <submittedName>
        <fullName evidence="1">Uncharacterized protein</fullName>
    </submittedName>
</protein>
<dbReference type="Proteomes" id="UP000308167">
    <property type="component" value="Unassembled WGS sequence"/>
</dbReference>
<gene>
    <name evidence="1" type="ORF">SAMEA1410922_00361</name>
</gene>
<accession>A0ABY6THG3</accession>
<name>A0ABY6THG3_9PAST</name>
<sequence>MIKQVIGIRTHCWGQAEEKLYSTLLKAFPKEHIFVIADEMKGEVLTPNFIQKINWNEAFLERKNLLNYNHFNRGLGWLCGDYFYYAFEEQVKADFYWLIEPDVVFSFSNLNDFFDKTESYQEAALLSDYKQLAEDHYWYKPATLIDTTPYGCLFPLTRLSHKAVEVCYTERKRISEIYKKRQAFSHDNNPVGIHFPNDEVLVATTLVREGLSIKSLNDIFPTSYHCFSYHNVFSLPIDKGFELENQVIHPARSLPFVTEKLSRDIISLLNKENPFHSLFVERNDISFLSAQIGQNVAHYIQEKLTNKISTFYTLTLIKDKVYSELENYIKPTKIWVYEDRVFVIDFVKNNRTFALDFSIENECIRCETFERYGNGDDWQEIFLRNSQFIQRNNRIVLFSAFINDEDLSEKIAMSLKLFYAALDEC</sequence>
<comment type="caution">
    <text evidence="1">The sequence shown here is derived from an EMBL/GenBank/DDBJ whole genome shotgun (WGS) entry which is preliminary data.</text>
</comment>
<dbReference type="RefSeq" id="WP_135709224.1">
    <property type="nucleotide sequence ID" value="NZ_CABFKI010000002.1"/>
</dbReference>
<organism evidence="1 2">
    <name type="scientific">Actinobacillus porcinus</name>
    <dbReference type="NCBI Taxonomy" id="51048"/>
    <lineage>
        <taxon>Bacteria</taxon>
        <taxon>Pseudomonadati</taxon>
        <taxon>Pseudomonadota</taxon>
        <taxon>Gammaproteobacteria</taxon>
        <taxon>Pasteurellales</taxon>
        <taxon>Pasteurellaceae</taxon>
        <taxon>Actinobacillus</taxon>
    </lineage>
</organism>
<reference evidence="1 2" key="1">
    <citation type="submission" date="2019-05" db="EMBL/GenBank/DDBJ databases">
        <authorList>
            <consortium name="Pathogen Informatics"/>
        </authorList>
    </citation>
    <scope>NUCLEOTIDE SEQUENCE [LARGE SCALE GENOMIC DNA]</scope>
    <source>
        <strain evidence="1 2">NM319</strain>
    </source>
</reference>
<dbReference type="GeneID" id="86154767"/>